<dbReference type="OrthoDB" id="30635at10239"/>
<dbReference type="KEGG" id="vg:35414715"/>
<organism evidence="1">
    <name type="scientific">black bullhead herpesvirus</name>
    <dbReference type="NCBI Taxonomy" id="508441"/>
    <lineage>
        <taxon>Viruses</taxon>
        <taxon>Duplodnaviria</taxon>
        <taxon>Heunggongvirae</taxon>
        <taxon>Peploviricota</taxon>
        <taxon>Herviviricetes</taxon>
        <taxon>Herpesvirales</taxon>
        <taxon>Alloherpesviridae</taxon>
        <taxon>Ictavirus</taxon>
        <taxon>Ictavirus ictaluridallo2</taxon>
    </lineage>
</organism>
<reference evidence="1" key="1">
    <citation type="journal article" date="2018" name="Arch. Virol.">
        <title>Complete genome sequence and analysis of ictalurid herpesvirus 2.</title>
        <authorList>
            <person name="Borzak R."/>
            <person name="Haluk T."/>
            <person name="Bartha D."/>
            <person name="Doszpoly A."/>
        </authorList>
    </citation>
    <scope>NUCLEOTIDE SEQUENCE</scope>
    <source>
        <strain evidence="1">760/94</strain>
    </source>
</reference>
<name>A0A2H5AJJ9_9VIRU</name>
<dbReference type="GeneID" id="35414715"/>
<dbReference type="RefSeq" id="YP_009447895.1">
    <property type="nucleotide sequence ID" value="NC_036579.1"/>
</dbReference>
<protein>
    <submittedName>
        <fullName evidence="1">ORF70</fullName>
    </submittedName>
</protein>
<dbReference type="Proteomes" id="UP000242696">
    <property type="component" value="Segment"/>
</dbReference>
<keyword evidence="2" id="KW-1185">Reference proteome</keyword>
<evidence type="ECO:0000313" key="2">
    <source>
        <dbReference type="Proteomes" id="UP000242696"/>
    </source>
</evidence>
<proteinExistence type="predicted"/>
<evidence type="ECO:0000313" key="1">
    <source>
        <dbReference type="EMBL" id="AUG72318.1"/>
    </source>
</evidence>
<accession>A0A2H5AJJ9</accession>
<dbReference type="EMBL" id="MG271984">
    <property type="protein sequence ID" value="AUG72318.1"/>
    <property type="molecule type" value="Genomic_DNA"/>
</dbReference>
<sequence>MEGYFKNIICDHQILCNDIRAALIGGNIDREYRDYVLKSTMITFYAYYQHYMAIDPLTNIDILNQALGCCPAKLFLLTRLPRDETMYEYLEQTLGIPPSVSTKWIATWDDKTVYAAVCAAELCLTHISPLHRIIGENPDLFFEFYCVYNRAWKMDRVGEHMEKCCRGGRVIYNIMLQCTQHSGSEGMFGTLPGIINFVRSTMDVPPRQLSGDMPSIDMSLLFKNFCV</sequence>